<accession>A0A450VMJ6</accession>
<reference evidence="1" key="1">
    <citation type="submission" date="2019-02" db="EMBL/GenBank/DDBJ databases">
        <authorList>
            <person name="Gruber-Vodicka R. H."/>
            <person name="Seah K. B. B."/>
        </authorList>
    </citation>
    <scope>NUCLEOTIDE SEQUENCE</scope>
    <source>
        <strain evidence="1">BECK_SA2B15</strain>
    </source>
</reference>
<dbReference type="AlphaFoldDB" id="A0A450VMJ6"/>
<gene>
    <name evidence="1" type="ORF">BECKH772A_GA0070896_106082</name>
</gene>
<organism evidence="1">
    <name type="scientific">Candidatus Kentrum eta</name>
    <dbReference type="NCBI Taxonomy" id="2126337"/>
    <lineage>
        <taxon>Bacteria</taxon>
        <taxon>Pseudomonadati</taxon>
        <taxon>Pseudomonadota</taxon>
        <taxon>Gammaproteobacteria</taxon>
        <taxon>Candidatus Kentrum</taxon>
    </lineage>
</organism>
<name>A0A450VMJ6_9GAMM</name>
<evidence type="ECO:0000313" key="1">
    <source>
        <dbReference type="EMBL" id="VFK06023.1"/>
    </source>
</evidence>
<dbReference type="EMBL" id="CAADFG010000608">
    <property type="protein sequence ID" value="VFK06023.1"/>
    <property type="molecule type" value="Genomic_DNA"/>
</dbReference>
<sequence length="141" mass="16791">MDLLWNRVHHLCLIVYNQCDALGLGIIVLYQPANAFRPLFRNMIVRNVHSAPILERGMKCQQVRHPIAFVFNVVAFAMARLCRYRSSYFLDALHACFVHANHRMRRFRNSAVNFQHRFHPTYECRIHLQWECTTYVFARVL</sequence>
<proteinExistence type="predicted"/>
<protein>
    <submittedName>
        <fullName evidence="1">Uncharacterized protein</fullName>
    </submittedName>
</protein>